<gene>
    <name evidence="3" type="ORF">TST_1498</name>
</gene>
<dbReference type="OrthoDB" id="5422153at2"/>
<evidence type="ECO:0000313" key="3">
    <source>
        <dbReference type="EMBL" id="BAT72284.1"/>
    </source>
</evidence>
<evidence type="ECO:0000313" key="4">
    <source>
        <dbReference type="Proteomes" id="UP000063234"/>
    </source>
</evidence>
<dbReference type="STRING" id="1298851.TST_1498"/>
<protein>
    <recommendedName>
        <fullName evidence="5">VCBS repeat-containing protein</fullName>
    </recommendedName>
</protein>
<evidence type="ECO:0008006" key="5">
    <source>
        <dbReference type="Google" id="ProtNLM"/>
    </source>
</evidence>
<evidence type="ECO:0000256" key="2">
    <source>
        <dbReference type="SAM" id="SignalP"/>
    </source>
</evidence>
<feature type="signal peptide" evidence="2">
    <location>
        <begin position="1"/>
        <end position="22"/>
    </location>
</feature>
<organism evidence="3 4">
    <name type="scientific">Thermosulfidibacter takaii (strain DSM 17441 / JCM 13301 / NBRC 103674 / ABI70S6)</name>
    <dbReference type="NCBI Taxonomy" id="1298851"/>
    <lineage>
        <taxon>Bacteria</taxon>
        <taxon>Pseudomonadati</taxon>
        <taxon>Thermosulfidibacterota</taxon>
        <taxon>Thermosulfidibacteria</taxon>
        <taxon>Thermosulfidibacterales</taxon>
        <taxon>Thermosulfidibacteraceae</taxon>
    </lineage>
</organism>
<dbReference type="KEGG" id="ttk:TST_1498"/>
<feature type="chain" id="PRO_5006616423" description="VCBS repeat-containing protein" evidence="2">
    <location>
        <begin position="23"/>
        <end position="601"/>
    </location>
</feature>
<dbReference type="EMBL" id="AP013035">
    <property type="protein sequence ID" value="BAT72284.1"/>
    <property type="molecule type" value="Genomic_DNA"/>
</dbReference>
<dbReference type="Proteomes" id="UP000063234">
    <property type="component" value="Chromosome"/>
</dbReference>
<reference evidence="4" key="1">
    <citation type="journal article" date="2018" name="Science">
        <title>A primordial and reversible TCA cycle in a facultatively chemolithoautotrophic thermophile.</title>
        <authorList>
            <person name="Nunoura T."/>
            <person name="Chikaraishi Y."/>
            <person name="Izaki R."/>
            <person name="Suwa T."/>
            <person name="Sato T."/>
            <person name="Harada T."/>
            <person name="Mori K."/>
            <person name="Kato Y."/>
            <person name="Miyazaki M."/>
            <person name="Shimamura S."/>
            <person name="Yanagawa K."/>
            <person name="Shuto A."/>
            <person name="Ohkouchi N."/>
            <person name="Fujita N."/>
            <person name="Takaki Y."/>
            <person name="Atomi H."/>
            <person name="Takai K."/>
        </authorList>
    </citation>
    <scope>NUCLEOTIDE SEQUENCE [LARGE SCALE GENOMIC DNA]</scope>
    <source>
        <strain evidence="4">DSM 17441 / JCM 13301 / NBRC 103674 / ABI70S6</strain>
    </source>
</reference>
<dbReference type="RefSeq" id="WP_083498640.1">
    <property type="nucleotide sequence ID" value="NZ_AP013035.1"/>
</dbReference>
<dbReference type="Pfam" id="PF13517">
    <property type="entry name" value="FG-GAP_3"/>
    <property type="match status" value="1"/>
</dbReference>
<dbReference type="InterPro" id="IPR028994">
    <property type="entry name" value="Integrin_alpha_N"/>
</dbReference>
<sequence length="601" mass="67826">MGRRFWLLLLSCFLISGSAVEAAKVSLDFKTASRELTDSLINFFDIPEGKVSLIKGNVVWVAFPTNKAIKPGMVFVIYKPGKPIMDPDTKQVFPGIDEPVALLKLKQKANKYYIGTIFSAKEKVKKGYLVRLPELLKIYVDCSDLNANRLSNVCEIVKLSISQEPRFVVLEQPVKNELFYILVPKVIKEESGKVNLSYVIKEPYSGSDFMAFNTEVHAVKAVSTAMLLQGGEEGFKKWGKFEGLIASRVFKEKYKVIAAGDFDQDKQDEIVAATDGLVTVYKLKGKEFVPIAKYSLGRRGGFFKFLKVYALDMDKDGAPEIYVSCVYQDTINGQYKAFPSSFALIYKDGKLKKVASFKYLLRVTEIDGQMVLLGQKVGEYEPFEGSVFRVSYRGGRYAIDTELPGYIKNIGSLYGWAVGDVTGDDKADIVELDEDLLEVRTLNGTLVWESEESLGPFTHIYFYQTPRFVRIPAMKNYEPEEIAKRRIMPRRLKVVYFPTEQRNAILTVANDEKQFFIAGIKIFSDYDGINGRSVKIEKVSEGTFYSSYFDVVWETPKSPVVYGEDFAVGDFNGDGVLDLAFLGYLKKNDKSKIDIYRLPGM</sequence>
<proteinExistence type="predicted"/>
<dbReference type="SUPFAM" id="SSF69318">
    <property type="entry name" value="Integrin alpha N-terminal domain"/>
    <property type="match status" value="1"/>
</dbReference>
<keyword evidence="1 2" id="KW-0732">Signal</keyword>
<evidence type="ECO:0000256" key="1">
    <source>
        <dbReference type="ARBA" id="ARBA00022729"/>
    </source>
</evidence>
<accession>A0A0S3QVE1</accession>
<dbReference type="InterPro" id="IPR013517">
    <property type="entry name" value="FG-GAP"/>
</dbReference>
<keyword evidence="4" id="KW-1185">Reference proteome</keyword>
<dbReference type="AlphaFoldDB" id="A0A0S3QVE1"/>
<name>A0A0S3QVE1_THET7</name>